<evidence type="ECO:0000313" key="20">
    <source>
        <dbReference type="Proteomes" id="UP000038830"/>
    </source>
</evidence>
<dbReference type="Pfam" id="PF01546">
    <property type="entry name" value="Peptidase_M20"/>
    <property type="match status" value="1"/>
</dbReference>
<keyword evidence="5" id="KW-0121">Carboxypeptidase</keyword>
<feature type="binding site" evidence="16">
    <location>
        <position position="547"/>
    </location>
    <ligand>
        <name>Zn(2+)</name>
        <dbReference type="ChEBI" id="CHEBI:29105"/>
        <label>1</label>
    </ligand>
</feature>
<dbReference type="PANTHER" id="PTHR45962">
    <property type="entry name" value="N-FATTY-ACYL-AMINO ACID SYNTHASE/HYDROLASE PM20D1"/>
    <property type="match status" value="1"/>
</dbReference>
<feature type="active site" description="Proton acceptor" evidence="15">
    <location>
        <position position="243"/>
    </location>
</feature>
<evidence type="ECO:0000256" key="9">
    <source>
        <dbReference type="ARBA" id="ARBA00022801"/>
    </source>
</evidence>
<comment type="cofactor">
    <cofactor evidence="1">
        <name>Zn(2+)</name>
        <dbReference type="ChEBI" id="CHEBI:29105"/>
    </cofactor>
</comment>
<evidence type="ECO:0000256" key="6">
    <source>
        <dbReference type="ARBA" id="ARBA00022670"/>
    </source>
</evidence>
<evidence type="ECO:0000256" key="14">
    <source>
        <dbReference type="ARBA" id="ARBA00023180"/>
    </source>
</evidence>
<keyword evidence="14" id="KW-0325">Glycoprotein</keyword>
<dbReference type="PIRSF" id="PIRSF037217">
    <property type="entry name" value="Carboxypeptidase_S"/>
    <property type="match status" value="1"/>
</dbReference>
<evidence type="ECO:0000256" key="8">
    <source>
        <dbReference type="ARBA" id="ARBA00022723"/>
    </source>
</evidence>
<dbReference type="Pfam" id="PF07687">
    <property type="entry name" value="M20_dimer"/>
    <property type="match status" value="1"/>
</dbReference>
<dbReference type="InterPro" id="IPR011650">
    <property type="entry name" value="Peptidase_M20_dimer"/>
</dbReference>
<keyword evidence="8 16" id="KW-0479">Metal-binding</keyword>
<dbReference type="InterPro" id="IPR002933">
    <property type="entry name" value="Peptidase_M20"/>
</dbReference>
<proteinExistence type="inferred from homology"/>
<feature type="binding site" evidence="16">
    <location>
        <position position="209"/>
    </location>
    <ligand>
        <name>Zn(2+)</name>
        <dbReference type="ChEBI" id="CHEBI:29105"/>
        <label>1</label>
    </ligand>
</feature>
<dbReference type="GO" id="GO:0051603">
    <property type="term" value="P:proteolysis involved in protein catabolic process"/>
    <property type="evidence" value="ECO:0007669"/>
    <property type="project" value="TreeGrafter"/>
</dbReference>
<evidence type="ECO:0000256" key="17">
    <source>
        <dbReference type="SAM" id="Phobius"/>
    </source>
</evidence>
<evidence type="ECO:0000256" key="5">
    <source>
        <dbReference type="ARBA" id="ARBA00022645"/>
    </source>
</evidence>
<evidence type="ECO:0000256" key="12">
    <source>
        <dbReference type="ARBA" id="ARBA00022989"/>
    </source>
</evidence>
<dbReference type="FunFam" id="3.40.630.10:FF:000098">
    <property type="entry name" value="Gly-Xaa carboxypeptidase"/>
    <property type="match status" value="1"/>
</dbReference>
<feature type="transmembrane region" description="Helical" evidence="17">
    <location>
        <begin position="20"/>
        <end position="41"/>
    </location>
</feature>
<accession>A0A0H5C659</accession>
<dbReference type="PROSITE" id="PS00758">
    <property type="entry name" value="ARGE_DAPE_CPG2_1"/>
    <property type="match status" value="1"/>
</dbReference>
<keyword evidence="4" id="KW-1017">Isopeptide bond</keyword>
<keyword evidence="12 17" id="KW-1133">Transmembrane helix</keyword>
<evidence type="ECO:0000256" key="13">
    <source>
        <dbReference type="ARBA" id="ARBA00023136"/>
    </source>
</evidence>
<gene>
    <name evidence="19" type="primary">CPS1</name>
    <name evidence="19" type="ORF">BN1211_3865</name>
</gene>
<keyword evidence="9" id="KW-0378">Hydrolase</keyword>
<dbReference type="GO" id="GO:0004181">
    <property type="term" value="F:metallocarboxypeptidase activity"/>
    <property type="evidence" value="ECO:0007669"/>
    <property type="project" value="InterPro"/>
</dbReference>
<comment type="similarity">
    <text evidence="3">Belongs to the peptidase M20A family.</text>
</comment>
<dbReference type="PANTHER" id="PTHR45962:SF1">
    <property type="entry name" value="N-FATTY-ACYL-AMINO ACID SYNTHASE_HYDROLASE PM20D1"/>
    <property type="match status" value="1"/>
</dbReference>
<dbReference type="Gene3D" id="3.30.70.360">
    <property type="match status" value="1"/>
</dbReference>
<evidence type="ECO:0000256" key="1">
    <source>
        <dbReference type="ARBA" id="ARBA00001947"/>
    </source>
</evidence>
<name>A0A0H5C659_CYBJN</name>
<keyword evidence="7 17" id="KW-0812">Transmembrane</keyword>
<reference evidence="20" key="1">
    <citation type="journal article" date="2015" name="J. Biotechnol.">
        <title>The structure of the Cyberlindnera jadinii genome and its relation to Candida utilis analyzed by the occurrence of single nucleotide polymorphisms.</title>
        <authorList>
            <person name="Rupp O."/>
            <person name="Brinkrolf K."/>
            <person name="Buerth C."/>
            <person name="Kunigo M."/>
            <person name="Schneider J."/>
            <person name="Jaenicke S."/>
            <person name="Goesmann A."/>
            <person name="Puehler A."/>
            <person name="Jaeger K.-E."/>
            <person name="Ernst J.F."/>
        </authorList>
    </citation>
    <scope>NUCLEOTIDE SEQUENCE [LARGE SCALE GENOMIC DNA]</scope>
    <source>
        <strain evidence="20">ATCC 18201 / CBS 1600 / BCRC 20928 / JCM 3617 / NBRC 0987 / NRRL Y-1542</strain>
    </source>
</reference>
<evidence type="ECO:0000256" key="11">
    <source>
        <dbReference type="ARBA" id="ARBA00022843"/>
    </source>
</evidence>
<organism evidence="19 20">
    <name type="scientific">Cyberlindnera jadinii (strain ATCC 18201 / CBS 1600 / BCRC 20928 / JCM 3617 / NBRC 0987 / NRRL Y-1542)</name>
    <name type="common">Torula yeast</name>
    <name type="synonym">Candida utilis</name>
    <dbReference type="NCBI Taxonomy" id="983966"/>
    <lineage>
        <taxon>Eukaryota</taxon>
        <taxon>Fungi</taxon>
        <taxon>Dikarya</taxon>
        <taxon>Ascomycota</taxon>
        <taxon>Saccharomycotina</taxon>
        <taxon>Saccharomycetes</taxon>
        <taxon>Phaffomycetales</taxon>
        <taxon>Phaffomycetaceae</taxon>
        <taxon>Cyberlindnera</taxon>
    </lineage>
</organism>
<feature type="binding site" evidence="16">
    <location>
        <position position="272"/>
    </location>
    <ligand>
        <name>Zn(2+)</name>
        <dbReference type="ChEBI" id="CHEBI:29105"/>
        <label>2</label>
    </ligand>
</feature>
<feature type="binding site" evidence="16">
    <location>
        <position position="174"/>
    </location>
    <ligand>
        <name>Zn(2+)</name>
        <dbReference type="ChEBI" id="CHEBI:29105"/>
        <label>2</label>
    </ligand>
</feature>
<evidence type="ECO:0000256" key="10">
    <source>
        <dbReference type="ARBA" id="ARBA00022833"/>
    </source>
</evidence>
<feature type="binding site" evidence="16">
    <location>
        <position position="209"/>
    </location>
    <ligand>
        <name>Zn(2+)</name>
        <dbReference type="ChEBI" id="CHEBI:29105"/>
        <label>2</label>
    </ligand>
</feature>
<dbReference type="InterPro" id="IPR036264">
    <property type="entry name" value="Bact_exopeptidase_dim_dom"/>
</dbReference>
<dbReference type="CDD" id="cd05674">
    <property type="entry name" value="M20_yscS"/>
    <property type="match status" value="1"/>
</dbReference>
<evidence type="ECO:0000256" key="15">
    <source>
        <dbReference type="PIRSR" id="PIRSR037217-1"/>
    </source>
</evidence>
<dbReference type="GO" id="GO:0000328">
    <property type="term" value="C:fungal-type vacuole lumen"/>
    <property type="evidence" value="ECO:0007669"/>
    <property type="project" value="TreeGrafter"/>
</dbReference>
<dbReference type="InterPro" id="IPR017141">
    <property type="entry name" value="Pept_M20_carboxypep"/>
</dbReference>
<dbReference type="InterPro" id="IPR001261">
    <property type="entry name" value="ArgE/DapE_CS"/>
</dbReference>
<dbReference type="PROSITE" id="PS00759">
    <property type="entry name" value="ARGE_DAPE_CPG2_2"/>
    <property type="match status" value="1"/>
</dbReference>
<keyword evidence="13 17" id="KW-0472">Membrane</keyword>
<evidence type="ECO:0000256" key="16">
    <source>
        <dbReference type="PIRSR" id="PIRSR037217-2"/>
    </source>
</evidence>
<evidence type="ECO:0000313" key="19">
    <source>
        <dbReference type="EMBL" id="CEP23307.1"/>
    </source>
</evidence>
<keyword evidence="11" id="KW-0832">Ubl conjugation</keyword>
<feature type="domain" description="Peptidase M20 dimerisation" evidence="18">
    <location>
        <begin position="290"/>
        <end position="442"/>
    </location>
</feature>
<dbReference type="SUPFAM" id="SSF53187">
    <property type="entry name" value="Zn-dependent exopeptidases"/>
    <property type="match status" value="1"/>
</dbReference>
<feature type="active site" evidence="15">
    <location>
        <position position="176"/>
    </location>
</feature>
<protein>
    <submittedName>
        <fullName evidence="19">CPS1 protein</fullName>
    </submittedName>
</protein>
<dbReference type="InterPro" id="IPR047177">
    <property type="entry name" value="Pept_M20A"/>
</dbReference>
<evidence type="ECO:0000256" key="4">
    <source>
        <dbReference type="ARBA" id="ARBA00022499"/>
    </source>
</evidence>
<keyword evidence="10 16" id="KW-0862">Zinc</keyword>
<comment type="subcellular location">
    <subcellularLocation>
        <location evidence="2">Membrane</location>
        <topology evidence="2">Single-pass membrane protein</topology>
    </subcellularLocation>
</comment>
<sequence length="579" mass="64350">MPEKKPSTKDSKKESQQRLITVLSIILIVIGTVIFLNPTLLGDLSKTNNSISEEELIEQLGKGMCPISAVVRPLDFAKDNSTVELIMKDQEFRIKQAARLTGAVRIPTIVYDEVDENAPDPDDWTIFYAFHAYLKQTFPLVHANLKIETVNTYSLVYTWEGEDPSLKPLLLTAHQDVVPISEQTKDDWKHPPFEGHYDGEKLWGRGAADDKNMLIAIMSSVEQLLEEGYTTKRTVLLAFGHDEEAGGARGAAHIAKFLEERYGQDSVYALLDEGTGLSYIGGKMFAIPSVGEKGATTLYITLTAPGGHSSVPPKHTAIGIVSQAITVIENNPFASELTVESPALGMLQCIAKHTDQIPLWLKKNIFKAAYDAVANSKVLEFMARKPLYDTFVRTTQAIDVINGGVKSNALPESVSFVINTRINAGTTVKQVVDKILGNIVEVAEQHKLGVFLGDEEVLPSSPFGNFKIEWDRQLEPAPISPMDDNTWDIFAGSVKHIVDEYSYPQLAPSIVTGNLLMGNTDTNRYWNLTNHIYRFEMTTYTMKEGIHTVNEYVLFNDHLSEIAFLYEYVKSINDFATAP</sequence>
<dbReference type="EMBL" id="CDQK01000004">
    <property type="protein sequence ID" value="CEP23307.1"/>
    <property type="molecule type" value="Genomic_DNA"/>
</dbReference>
<evidence type="ECO:0000256" key="3">
    <source>
        <dbReference type="ARBA" id="ARBA00006247"/>
    </source>
</evidence>
<dbReference type="GO" id="GO:0046872">
    <property type="term" value="F:metal ion binding"/>
    <property type="evidence" value="ECO:0007669"/>
    <property type="project" value="UniProtKB-KW"/>
</dbReference>
<evidence type="ECO:0000259" key="18">
    <source>
        <dbReference type="Pfam" id="PF07687"/>
    </source>
</evidence>
<dbReference type="AlphaFoldDB" id="A0A0H5C659"/>
<dbReference type="GO" id="GO:0016020">
    <property type="term" value="C:membrane"/>
    <property type="evidence" value="ECO:0007669"/>
    <property type="project" value="UniProtKB-SubCell"/>
</dbReference>
<evidence type="ECO:0000256" key="7">
    <source>
        <dbReference type="ARBA" id="ARBA00022692"/>
    </source>
</evidence>
<feature type="binding site" evidence="16">
    <location>
        <position position="244"/>
    </location>
    <ligand>
        <name>Zn(2+)</name>
        <dbReference type="ChEBI" id="CHEBI:29105"/>
        <label>1</label>
    </ligand>
</feature>
<keyword evidence="6" id="KW-0645">Protease</keyword>
<dbReference type="Gene3D" id="3.40.630.10">
    <property type="entry name" value="Zn peptidases"/>
    <property type="match status" value="1"/>
</dbReference>
<dbReference type="Proteomes" id="UP000038830">
    <property type="component" value="Unassembled WGS sequence"/>
</dbReference>
<dbReference type="SUPFAM" id="SSF55031">
    <property type="entry name" value="Bacterial exopeptidase dimerisation domain"/>
    <property type="match status" value="1"/>
</dbReference>
<evidence type="ECO:0000256" key="2">
    <source>
        <dbReference type="ARBA" id="ARBA00004167"/>
    </source>
</evidence>